<feature type="binding site" evidence="15">
    <location>
        <position position="106"/>
    </location>
    <ligand>
        <name>Zn(2+)</name>
        <dbReference type="ChEBI" id="CHEBI:29105"/>
        <note>catalytic</note>
    </ligand>
</feature>
<dbReference type="Gene3D" id="3.40.430.10">
    <property type="entry name" value="Dihydrofolate Reductase, subunit A"/>
    <property type="match status" value="1"/>
</dbReference>
<feature type="binding site" evidence="14">
    <location>
        <position position="218"/>
    </location>
    <ligand>
        <name>NADP(+)</name>
        <dbReference type="ChEBI" id="CHEBI:58349"/>
    </ligand>
</feature>
<proteinExistence type="inferred from homology"/>
<evidence type="ECO:0000259" key="16">
    <source>
        <dbReference type="PROSITE" id="PS51747"/>
    </source>
</evidence>
<evidence type="ECO:0000256" key="11">
    <source>
        <dbReference type="ARBA" id="ARBA00023268"/>
    </source>
</evidence>
<dbReference type="InterPro" id="IPR016192">
    <property type="entry name" value="APOBEC/CMP_deaminase_Zn-bd"/>
</dbReference>
<dbReference type="PROSITE" id="PS51747">
    <property type="entry name" value="CYT_DCMP_DEAMINASES_2"/>
    <property type="match status" value="1"/>
</dbReference>
<feature type="binding site" evidence="14">
    <location>
        <position position="176"/>
    </location>
    <ligand>
        <name>NADP(+)</name>
        <dbReference type="ChEBI" id="CHEBI:58349"/>
    </ligand>
</feature>
<keyword evidence="11" id="KW-0511">Multifunctional enzyme</keyword>
<dbReference type="GO" id="GO:0008270">
    <property type="term" value="F:zinc ion binding"/>
    <property type="evidence" value="ECO:0007669"/>
    <property type="project" value="InterPro"/>
</dbReference>
<feature type="binding site" evidence="14">
    <location>
        <position position="192"/>
    </location>
    <ligand>
        <name>NADP(+)</name>
        <dbReference type="ChEBI" id="CHEBI:58349"/>
    </ligand>
</feature>
<evidence type="ECO:0000256" key="4">
    <source>
        <dbReference type="ARBA" id="ARBA00005259"/>
    </source>
</evidence>
<comment type="function">
    <text evidence="1 12">Converts 2,5-diamino-6-(ribosylamino)-4(3h)-pyrimidinone 5'-phosphate into 5-amino-6-(ribosylamino)-2,4(1h,3h)-pyrimidinedione 5'-phosphate.</text>
</comment>
<evidence type="ECO:0000256" key="10">
    <source>
        <dbReference type="ARBA" id="ARBA00023002"/>
    </source>
</evidence>
<organism evidence="17 18">
    <name type="scientific">Sphingobacterium lactis</name>
    <dbReference type="NCBI Taxonomy" id="797291"/>
    <lineage>
        <taxon>Bacteria</taxon>
        <taxon>Pseudomonadati</taxon>
        <taxon>Bacteroidota</taxon>
        <taxon>Sphingobacteriia</taxon>
        <taxon>Sphingobacteriales</taxon>
        <taxon>Sphingobacteriaceae</taxon>
        <taxon>Sphingobacterium</taxon>
    </lineage>
</organism>
<dbReference type="InterPro" id="IPR016193">
    <property type="entry name" value="Cytidine_deaminase-like"/>
</dbReference>
<dbReference type="EC" id="1.1.1.193" evidence="12"/>
<keyword evidence="12" id="KW-0378">Hydrolase</keyword>
<evidence type="ECO:0000256" key="15">
    <source>
        <dbReference type="PIRSR" id="PIRSR006769-3"/>
    </source>
</evidence>
<dbReference type="PIRSF" id="PIRSF006769">
    <property type="entry name" value="RibD"/>
    <property type="match status" value="1"/>
</dbReference>
<sequence length="362" mass="40203">MAICVEFPNFKPMNQQELYMQRCLDLAVLGAGTTSPNPMVGSVIVHGDTIIGEGYTSPYGGPHAEVNAIQQVIARFGEAEAERLFPESTIYVSLEPCAHFGKTPPCADLIVSKGFRKAVIACLDPFAKVNGLGLKKLQDAGIATEVGVLEEEAKWLNRRFFTKLKEFRPYVILKWAETTDGFFAPSDAQQRWISNGASKQLVHKWRAEEDAILVGAATAAIDAPSLTVREWEGKNPIRVVIDKDLTLDLDTPLFDASAETIIFNAIRTDWQGHLKFIALENFEMYLPQQILYQLYLMDVQSLIIEGGKKTLDLFIKAGLWDEARIFVGDMEWGDGVPSPRITGKLLQQTAVGSDKLRILSRV</sequence>
<comment type="similarity">
    <text evidence="5 12">In the C-terminal section; belongs to the HTP reductase family.</text>
</comment>
<dbReference type="CDD" id="cd01284">
    <property type="entry name" value="Riboflavin_deaminase-reductase"/>
    <property type="match status" value="1"/>
</dbReference>
<comment type="similarity">
    <text evidence="4 12">In the N-terminal section; belongs to the cytidine and deoxycytidylate deaminase family.</text>
</comment>
<dbReference type="PANTHER" id="PTHR38011">
    <property type="entry name" value="DIHYDROFOLATE REDUCTASE FAMILY PROTEIN (AFU_ORTHOLOGUE AFUA_8G06820)"/>
    <property type="match status" value="1"/>
</dbReference>
<feature type="binding site" evidence="14">
    <location>
        <position position="305"/>
    </location>
    <ligand>
        <name>substrate</name>
    </ligand>
</feature>
<name>A0A1H5XNN8_9SPHI</name>
<dbReference type="Pfam" id="PF00383">
    <property type="entry name" value="dCMP_cyt_deam_1"/>
    <property type="match status" value="1"/>
</dbReference>
<dbReference type="InterPro" id="IPR002125">
    <property type="entry name" value="CMP_dCMP_dom"/>
</dbReference>
<feature type="domain" description="CMP/dCMP-type deaminase" evidence="16">
    <location>
        <begin position="14"/>
        <end position="145"/>
    </location>
</feature>
<evidence type="ECO:0000256" key="5">
    <source>
        <dbReference type="ARBA" id="ARBA00007417"/>
    </source>
</evidence>
<comment type="catalytic activity">
    <reaction evidence="12">
        <text>5-amino-6-(5-phospho-D-ribitylamino)uracil + NADP(+) = 5-amino-6-(5-phospho-D-ribosylamino)uracil + NADPH + H(+)</text>
        <dbReference type="Rhea" id="RHEA:17845"/>
        <dbReference type="ChEBI" id="CHEBI:15378"/>
        <dbReference type="ChEBI" id="CHEBI:57783"/>
        <dbReference type="ChEBI" id="CHEBI:58349"/>
        <dbReference type="ChEBI" id="CHEBI:58421"/>
        <dbReference type="ChEBI" id="CHEBI:58453"/>
        <dbReference type="EC" id="1.1.1.193"/>
    </reaction>
</comment>
<dbReference type="PANTHER" id="PTHR38011:SF7">
    <property type="entry name" value="2,5-DIAMINO-6-RIBOSYLAMINO-4(3H)-PYRIMIDINONE 5'-PHOSPHATE REDUCTASE"/>
    <property type="match status" value="1"/>
</dbReference>
<evidence type="ECO:0000313" key="18">
    <source>
        <dbReference type="Proteomes" id="UP000236731"/>
    </source>
</evidence>
<protein>
    <recommendedName>
        <fullName evidence="12">Riboflavin biosynthesis protein RibD</fullName>
    </recommendedName>
    <domain>
        <recommendedName>
            <fullName evidence="12">Diaminohydroxyphosphoribosylaminopyrimidine deaminase</fullName>
            <shortName evidence="12">DRAP deaminase</shortName>
            <ecNumber evidence="12">3.5.4.26</ecNumber>
        </recommendedName>
        <alternativeName>
            <fullName evidence="12">Riboflavin-specific deaminase</fullName>
        </alternativeName>
    </domain>
    <domain>
        <recommendedName>
            <fullName evidence="12">5-amino-6-(5-phosphoribosylamino)uracil reductase</fullName>
            <ecNumber evidence="12">1.1.1.193</ecNumber>
        </recommendedName>
        <alternativeName>
            <fullName evidence="12">HTP reductase</fullName>
        </alternativeName>
    </domain>
</protein>
<dbReference type="SUPFAM" id="SSF53597">
    <property type="entry name" value="Dihydrofolate reductase-like"/>
    <property type="match status" value="1"/>
</dbReference>
<dbReference type="InterPro" id="IPR050765">
    <property type="entry name" value="Riboflavin_Biosynth_HTPR"/>
</dbReference>
<dbReference type="GO" id="GO:0008703">
    <property type="term" value="F:5-amino-6-(5-phosphoribosylamino)uracil reductase activity"/>
    <property type="evidence" value="ECO:0007669"/>
    <property type="project" value="UniProtKB-EC"/>
</dbReference>
<feature type="binding site" evidence="15">
    <location>
        <position position="97"/>
    </location>
    <ligand>
        <name>Zn(2+)</name>
        <dbReference type="ChEBI" id="CHEBI:29105"/>
        <note>catalytic</note>
    </ligand>
</feature>
<evidence type="ECO:0000256" key="3">
    <source>
        <dbReference type="ARBA" id="ARBA00004910"/>
    </source>
</evidence>
<keyword evidence="7 12" id="KW-0479">Metal-binding</keyword>
<dbReference type="EC" id="3.5.4.26" evidence="12"/>
<comment type="catalytic activity">
    <reaction evidence="12">
        <text>2,5-diamino-6-hydroxy-4-(5-phosphoribosylamino)-pyrimidine + H2O + H(+) = 5-amino-6-(5-phospho-D-ribosylamino)uracil + NH4(+)</text>
        <dbReference type="Rhea" id="RHEA:21868"/>
        <dbReference type="ChEBI" id="CHEBI:15377"/>
        <dbReference type="ChEBI" id="CHEBI:15378"/>
        <dbReference type="ChEBI" id="CHEBI:28938"/>
        <dbReference type="ChEBI" id="CHEBI:58453"/>
        <dbReference type="ChEBI" id="CHEBI:58614"/>
        <dbReference type="EC" id="3.5.4.26"/>
    </reaction>
</comment>
<keyword evidence="8 12" id="KW-0862">Zinc</keyword>
<comment type="pathway">
    <text evidence="3 12">Cofactor biosynthesis; riboflavin biosynthesis; 5-amino-6-(D-ribitylamino)uracil from GTP: step 3/4.</text>
</comment>
<evidence type="ECO:0000256" key="12">
    <source>
        <dbReference type="PIRNR" id="PIRNR006769"/>
    </source>
</evidence>
<dbReference type="Pfam" id="PF01872">
    <property type="entry name" value="RibD_C"/>
    <property type="match status" value="1"/>
</dbReference>
<feature type="binding site" evidence="14">
    <location>
        <position position="206"/>
    </location>
    <ligand>
        <name>substrate</name>
    </ligand>
</feature>
<dbReference type="PROSITE" id="PS00903">
    <property type="entry name" value="CYT_DCMP_DEAMINASES_1"/>
    <property type="match status" value="1"/>
</dbReference>
<keyword evidence="9 12" id="KW-0521">NADP</keyword>
<accession>A0A1H5XNN8</accession>
<dbReference type="NCBIfam" id="TIGR00326">
    <property type="entry name" value="eubact_ribD"/>
    <property type="match status" value="1"/>
</dbReference>
<feature type="binding site" evidence="15">
    <location>
        <position position="63"/>
    </location>
    <ligand>
        <name>Zn(2+)</name>
        <dbReference type="ChEBI" id="CHEBI:29105"/>
        <note>catalytic</note>
    </ligand>
</feature>
<dbReference type="EMBL" id="FNUT01000005">
    <property type="protein sequence ID" value="SEG12846.1"/>
    <property type="molecule type" value="Genomic_DNA"/>
</dbReference>
<dbReference type="InterPro" id="IPR024072">
    <property type="entry name" value="DHFR-like_dom_sf"/>
</dbReference>
<evidence type="ECO:0000313" key="17">
    <source>
        <dbReference type="EMBL" id="SEG12846.1"/>
    </source>
</evidence>
<comment type="cofactor">
    <cofactor evidence="12 15">
        <name>Zn(2+)</name>
        <dbReference type="ChEBI" id="CHEBI:29105"/>
    </cofactor>
    <text evidence="12 15">Binds 1 zinc ion.</text>
</comment>
<evidence type="ECO:0000256" key="7">
    <source>
        <dbReference type="ARBA" id="ARBA00022723"/>
    </source>
</evidence>
<evidence type="ECO:0000256" key="14">
    <source>
        <dbReference type="PIRSR" id="PIRSR006769-2"/>
    </source>
</evidence>
<keyword evidence="18" id="KW-1185">Reference proteome</keyword>
<evidence type="ECO:0000256" key="1">
    <source>
        <dbReference type="ARBA" id="ARBA00002151"/>
    </source>
</evidence>
<dbReference type="SUPFAM" id="SSF53927">
    <property type="entry name" value="Cytidine deaminase-like"/>
    <property type="match status" value="1"/>
</dbReference>
<dbReference type="Gene3D" id="3.40.140.10">
    <property type="entry name" value="Cytidine Deaminase, domain 2"/>
    <property type="match status" value="1"/>
</dbReference>
<feature type="active site" description="Proton donor" evidence="13">
    <location>
        <position position="65"/>
    </location>
</feature>
<evidence type="ECO:0000256" key="8">
    <source>
        <dbReference type="ARBA" id="ARBA00022833"/>
    </source>
</evidence>
<dbReference type="Proteomes" id="UP000236731">
    <property type="component" value="Unassembled WGS sequence"/>
</dbReference>
<comment type="pathway">
    <text evidence="2 12">Cofactor biosynthesis; riboflavin biosynthesis; 5-amino-6-(D-ribitylamino)uracil from GTP: step 2/4.</text>
</comment>
<feature type="binding site" evidence="14">
    <location>
        <position position="222"/>
    </location>
    <ligand>
        <name>NADP(+)</name>
        <dbReference type="ChEBI" id="CHEBI:58349"/>
    </ligand>
</feature>
<evidence type="ECO:0000256" key="2">
    <source>
        <dbReference type="ARBA" id="ARBA00004882"/>
    </source>
</evidence>
<dbReference type="GO" id="GO:0008835">
    <property type="term" value="F:diaminohydroxyphosphoribosylaminopyrimidine deaminase activity"/>
    <property type="evidence" value="ECO:0007669"/>
    <property type="project" value="UniProtKB-EC"/>
</dbReference>
<dbReference type="InterPro" id="IPR004794">
    <property type="entry name" value="Eubact_RibD"/>
</dbReference>
<dbReference type="AlphaFoldDB" id="A0A1H5XNN8"/>
<dbReference type="InterPro" id="IPR002734">
    <property type="entry name" value="RibDG_C"/>
</dbReference>
<evidence type="ECO:0000256" key="6">
    <source>
        <dbReference type="ARBA" id="ARBA00022619"/>
    </source>
</evidence>
<feature type="binding site" evidence="14">
    <location>
        <position position="229"/>
    </location>
    <ligand>
        <name>substrate</name>
    </ligand>
</feature>
<reference evidence="18" key="1">
    <citation type="submission" date="2016-10" db="EMBL/GenBank/DDBJ databases">
        <authorList>
            <person name="Varghese N."/>
            <person name="Submissions S."/>
        </authorList>
    </citation>
    <scope>NUCLEOTIDE SEQUENCE [LARGE SCALE GENOMIC DNA]</scope>
    <source>
        <strain evidence="18">DSM 22361</strain>
    </source>
</reference>
<dbReference type="UniPathway" id="UPA00275">
    <property type="reaction ID" value="UER00401"/>
</dbReference>
<keyword evidence="6 12" id="KW-0686">Riboflavin biosynthesis</keyword>
<gene>
    <name evidence="17" type="ORF">SAMN05421877_10551</name>
</gene>
<keyword evidence="10 12" id="KW-0560">Oxidoreductase</keyword>
<evidence type="ECO:0000256" key="9">
    <source>
        <dbReference type="ARBA" id="ARBA00022857"/>
    </source>
</evidence>
<evidence type="ECO:0000256" key="13">
    <source>
        <dbReference type="PIRSR" id="PIRSR006769-1"/>
    </source>
</evidence>
<feature type="binding site" evidence="14">
    <location>
        <position position="226"/>
    </location>
    <ligand>
        <name>substrate</name>
    </ligand>
</feature>
<dbReference type="GO" id="GO:0009231">
    <property type="term" value="P:riboflavin biosynthetic process"/>
    <property type="evidence" value="ECO:0007669"/>
    <property type="project" value="UniProtKB-UniPathway"/>
</dbReference>